<feature type="region of interest" description="Disordered" evidence="1">
    <location>
        <begin position="331"/>
        <end position="355"/>
    </location>
</feature>
<sequence length="414" mass="46358">MSGALKSPTKLEKAQKKQPLPALCKGTENLETIAKGPAIARHYAGKLAKWDSFKKNAIDFYNERRTQMELERCGHAPIYMDPEIYKLNSKAMIQERIQAGAEITLCGRYFWNLLAVVVHIVETLASTEHGFSNYPGFLPPQLTFGDSWIIGRPFRVDGQQPDAVLKLPVNGKDQIRMVGELKFCVTLNLKSMLEDAENGQGNKFRGILGQLVNYMLGHRLKYGFISNYNETVFLHLGLTKDGEQPCIYFSDIIKDSDVIDESAGRTSLRLALLYLTQLTCSPNGADWAISDETLRKTSKWIVKSSQPQQNLATPFGDRDHTAADRALPYLDLGTPQKPRISPNVNPSPVPALGRPRNLMKCTINDVNPADSSPLAQRFTFRSALRDSAIPKPLSNRTTRLQRKAKQQTESRPEN</sequence>
<evidence type="ECO:0000313" key="3">
    <source>
        <dbReference type="Proteomes" id="UP000800040"/>
    </source>
</evidence>
<dbReference type="OrthoDB" id="3796275at2759"/>
<reference evidence="2" key="1">
    <citation type="submission" date="2020-01" db="EMBL/GenBank/DDBJ databases">
        <authorList>
            <consortium name="DOE Joint Genome Institute"/>
            <person name="Haridas S."/>
            <person name="Albert R."/>
            <person name="Binder M."/>
            <person name="Bloem J."/>
            <person name="Labutti K."/>
            <person name="Salamov A."/>
            <person name="Andreopoulos B."/>
            <person name="Baker S.E."/>
            <person name="Barry K."/>
            <person name="Bills G."/>
            <person name="Bluhm B.H."/>
            <person name="Cannon C."/>
            <person name="Castanera R."/>
            <person name="Culley D.E."/>
            <person name="Daum C."/>
            <person name="Ezra D."/>
            <person name="Gonzalez J.B."/>
            <person name="Henrissat B."/>
            <person name="Kuo A."/>
            <person name="Liang C."/>
            <person name="Lipzen A."/>
            <person name="Lutzoni F."/>
            <person name="Magnuson J."/>
            <person name="Mondo S."/>
            <person name="Nolan M."/>
            <person name="Ohm R."/>
            <person name="Pangilinan J."/>
            <person name="Park H.-J."/>
            <person name="Ramirez L."/>
            <person name="Alfaro M."/>
            <person name="Sun H."/>
            <person name="Tritt A."/>
            <person name="Yoshinaga Y."/>
            <person name="Zwiers L.-H."/>
            <person name="Turgeon B.G."/>
            <person name="Goodwin S.B."/>
            <person name="Spatafora J.W."/>
            <person name="Crous P.W."/>
            <person name="Grigoriev I.V."/>
        </authorList>
    </citation>
    <scope>NUCLEOTIDE SEQUENCE</scope>
    <source>
        <strain evidence="2">P77</strain>
    </source>
</reference>
<name>A0A6A5JXX8_9PLEO</name>
<accession>A0A6A5JXX8</accession>
<dbReference type="Proteomes" id="UP000800040">
    <property type="component" value="Unassembled WGS sequence"/>
</dbReference>
<protein>
    <submittedName>
        <fullName evidence="2">Uncharacterized protein</fullName>
    </submittedName>
</protein>
<dbReference type="AlphaFoldDB" id="A0A6A5JXX8"/>
<feature type="region of interest" description="Disordered" evidence="1">
    <location>
        <begin position="386"/>
        <end position="414"/>
    </location>
</feature>
<organism evidence="2 3">
    <name type="scientific">Decorospora gaudefroyi</name>
    <dbReference type="NCBI Taxonomy" id="184978"/>
    <lineage>
        <taxon>Eukaryota</taxon>
        <taxon>Fungi</taxon>
        <taxon>Dikarya</taxon>
        <taxon>Ascomycota</taxon>
        <taxon>Pezizomycotina</taxon>
        <taxon>Dothideomycetes</taxon>
        <taxon>Pleosporomycetidae</taxon>
        <taxon>Pleosporales</taxon>
        <taxon>Pleosporineae</taxon>
        <taxon>Pleosporaceae</taxon>
        <taxon>Decorospora</taxon>
    </lineage>
</organism>
<dbReference type="EMBL" id="ML975608">
    <property type="protein sequence ID" value="KAF1828220.1"/>
    <property type="molecule type" value="Genomic_DNA"/>
</dbReference>
<proteinExistence type="predicted"/>
<gene>
    <name evidence="2" type="ORF">BDW02DRAFT_635309</name>
</gene>
<keyword evidence="3" id="KW-1185">Reference proteome</keyword>
<evidence type="ECO:0000313" key="2">
    <source>
        <dbReference type="EMBL" id="KAF1828220.1"/>
    </source>
</evidence>
<evidence type="ECO:0000256" key="1">
    <source>
        <dbReference type="SAM" id="MobiDB-lite"/>
    </source>
</evidence>